<organism evidence="8 9">
    <name type="scientific">Saccoglossus kowalevskii</name>
    <name type="common">Acorn worm</name>
    <dbReference type="NCBI Taxonomy" id="10224"/>
    <lineage>
        <taxon>Eukaryota</taxon>
        <taxon>Metazoa</taxon>
        <taxon>Hemichordata</taxon>
        <taxon>Enteropneusta</taxon>
        <taxon>Harrimaniidae</taxon>
        <taxon>Saccoglossus</taxon>
    </lineage>
</organism>
<evidence type="ECO:0000313" key="9">
    <source>
        <dbReference type="RefSeq" id="XP_006816577.1"/>
    </source>
</evidence>
<dbReference type="Gene3D" id="3.40.850.10">
    <property type="entry name" value="Kinesin motor domain"/>
    <property type="match status" value="1"/>
</dbReference>
<keyword evidence="4" id="KW-0963">Cytoplasm</keyword>
<keyword evidence="8" id="KW-1185">Reference proteome</keyword>
<dbReference type="Pfam" id="PF00225">
    <property type="entry name" value="Kinesin"/>
    <property type="match status" value="1"/>
</dbReference>
<feature type="binding site" evidence="5">
    <location>
        <begin position="121"/>
        <end position="128"/>
    </location>
    <ligand>
        <name>ATP</name>
        <dbReference type="ChEBI" id="CHEBI:30616"/>
    </ligand>
</feature>
<evidence type="ECO:0000313" key="8">
    <source>
        <dbReference type="Proteomes" id="UP000694865"/>
    </source>
</evidence>
<dbReference type="InterPro" id="IPR019821">
    <property type="entry name" value="Kinesin_motor_CS"/>
</dbReference>
<gene>
    <name evidence="9" type="primary">LOC100369617</name>
</gene>
<keyword evidence="5 6" id="KW-0505">Motor protein</keyword>
<dbReference type="InterPro" id="IPR027417">
    <property type="entry name" value="P-loop_NTPase"/>
</dbReference>
<evidence type="ECO:0000256" key="2">
    <source>
        <dbReference type="ARBA" id="ARBA00022741"/>
    </source>
</evidence>
<evidence type="ECO:0000256" key="6">
    <source>
        <dbReference type="RuleBase" id="RU000394"/>
    </source>
</evidence>
<dbReference type="GeneID" id="100369617"/>
<evidence type="ECO:0000256" key="5">
    <source>
        <dbReference type="PROSITE-ProRule" id="PRU00283"/>
    </source>
</evidence>
<proteinExistence type="inferred from homology"/>
<evidence type="ECO:0000256" key="1">
    <source>
        <dbReference type="ARBA" id="ARBA00004245"/>
    </source>
</evidence>
<dbReference type="Proteomes" id="UP000694865">
    <property type="component" value="Unplaced"/>
</dbReference>
<protein>
    <recommendedName>
        <fullName evidence="6">Kinesin-like protein</fullName>
    </recommendedName>
</protein>
<evidence type="ECO:0000256" key="3">
    <source>
        <dbReference type="ARBA" id="ARBA00022840"/>
    </source>
</evidence>
<keyword evidence="2 5" id="KW-0547">Nucleotide-binding</keyword>
<dbReference type="SMART" id="SM00129">
    <property type="entry name" value="KISc"/>
    <property type="match status" value="1"/>
</dbReference>
<sequence>MVSSSQTQLSGSANEQNNSNVKVVVRIRPENNQELEGNSRTVVKVLDEHVLVFDPKEEATDSFFHGKRIRNILQKKNKDMRFAFDRVFDASSTQQEVYENTTKEIIDGVLNGYNCSVFAYGATGAGKTFTMLGSPESPGVMFNTMVELYKRIDSIKEEKTCNIAISYLEVYNENIRDLLNPGMPLAVREDSTKGVVVSGLSLHQPSSAEDLLHMLEYGNQNRTQHPTDANAQSSRSHAVFQVFVRQKARTAGLSADVKVAKMSLIDLAGSERATVTTNRGARFREGANINKSLLALGNCINALANPKNKGQHIPYRDSKLTRLLKDSLGGNCRTVMIAAVSPSHLTFDDTYNTLKYADRAKNIRSNLKSNVVSVDFHVTKYVKIVQELRTEITELKVKLKSYEEGNVQARKGNNSKEDEGIVKMQDLLMSLFIERSSIRRELMELESCDRDLTVKIARKERHKERLHLVNHEQCVSYL</sequence>
<dbReference type="PROSITE" id="PS00411">
    <property type="entry name" value="KINESIN_MOTOR_1"/>
    <property type="match status" value="1"/>
</dbReference>
<dbReference type="CDD" id="cd01370">
    <property type="entry name" value="KISc_KIP3_like"/>
    <property type="match status" value="1"/>
</dbReference>
<keyword evidence="3 5" id="KW-0067">ATP-binding</keyword>
<dbReference type="SUPFAM" id="SSF52540">
    <property type="entry name" value="P-loop containing nucleoside triphosphate hydrolases"/>
    <property type="match status" value="1"/>
</dbReference>
<keyword evidence="6" id="KW-0493">Microtubule</keyword>
<dbReference type="PANTHER" id="PTHR47968:SF65">
    <property type="entry name" value="KINESIN MOTOR DOMAIN-CONTAINING PROTEIN"/>
    <property type="match status" value="1"/>
</dbReference>
<comment type="subcellular location">
    <subcellularLocation>
        <location evidence="1">Cytoplasm</location>
        <location evidence="1">Cytoskeleton</location>
    </subcellularLocation>
</comment>
<reference evidence="9" key="1">
    <citation type="submission" date="2025-08" db="UniProtKB">
        <authorList>
            <consortium name="RefSeq"/>
        </authorList>
    </citation>
    <scope>IDENTIFICATION</scope>
    <source>
        <tissue evidence="9">Testes</tissue>
    </source>
</reference>
<dbReference type="RefSeq" id="XP_006816577.1">
    <property type="nucleotide sequence ID" value="XM_006816514.1"/>
</dbReference>
<dbReference type="InterPro" id="IPR027640">
    <property type="entry name" value="Kinesin-like_fam"/>
</dbReference>
<evidence type="ECO:0000259" key="7">
    <source>
        <dbReference type="PROSITE" id="PS50067"/>
    </source>
</evidence>
<feature type="domain" description="Kinesin motor" evidence="7">
    <location>
        <begin position="20"/>
        <end position="363"/>
    </location>
</feature>
<comment type="similarity">
    <text evidence="5 6">Belongs to the TRAFAC class myosin-kinesin ATPase superfamily. Kinesin family.</text>
</comment>
<dbReference type="PROSITE" id="PS50067">
    <property type="entry name" value="KINESIN_MOTOR_2"/>
    <property type="match status" value="1"/>
</dbReference>
<dbReference type="PRINTS" id="PR00380">
    <property type="entry name" value="KINESINHEAVY"/>
</dbReference>
<name>A0ABM0M986_SACKO</name>
<dbReference type="InterPro" id="IPR036961">
    <property type="entry name" value="Kinesin_motor_dom_sf"/>
</dbReference>
<dbReference type="InterPro" id="IPR001752">
    <property type="entry name" value="Kinesin_motor_dom"/>
</dbReference>
<dbReference type="PANTHER" id="PTHR47968">
    <property type="entry name" value="CENTROMERE PROTEIN E"/>
    <property type="match status" value="1"/>
</dbReference>
<keyword evidence="4" id="KW-0206">Cytoskeleton</keyword>
<evidence type="ECO:0000256" key="4">
    <source>
        <dbReference type="ARBA" id="ARBA00023212"/>
    </source>
</evidence>
<accession>A0ABM0M986</accession>